<dbReference type="Proteomes" id="UP000002774">
    <property type="component" value="Chromosome"/>
</dbReference>
<dbReference type="EMBL" id="CM001403">
    <property type="protein sequence ID" value="EHQ24523.1"/>
    <property type="molecule type" value="Genomic_DNA"/>
</dbReference>
<accession>H1YGH1</accession>
<dbReference type="HOGENOM" id="CLU_2554553_0_0_10"/>
<proteinExistence type="predicted"/>
<dbReference type="RefSeq" id="WP_008504069.1">
    <property type="nucleotide sequence ID" value="NZ_CM001403.1"/>
</dbReference>
<protein>
    <submittedName>
        <fullName evidence="1">Uncharacterized protein</fullName>
    </submittedName>
</protein>
<evidence type="ECO:0000313" key="2">
    <source>
        <dbReference type="Proteomes" id="UP000002774"/>
    </source>
</evidence>
<evidence type="ECO:0000313" key="1">
    <source>
        <dbReference type="EMBL" id="EHQ24523.1"/>
    </source>
</evidence>
<gene>
    <name evidence="1" type="ORF">Mucpa_0327</name>
</gene>
<sequence>MCAKARLHAGPGAGLWEEGSGSLDVIHLLFVFFKVFMSSLRSVLVTFVSRQIALAIIHTKKQTQGNNVTALHAATERADALN</sequence>
<dbReference type="AlphaFoldDB" id="H1YGH1"/>
<reference evidence="1" key="1">
    <citation type="submission" date="2011-09" db="EMBL/GenBank/DDBJ databases">
        <title>The permanent draft genome of Mucilaginibacter paludis DSM 18603.</title>
        <authorList>
            <consortium name="US DOE Joint Genome Institute (JGI-PGF)"/>
            <person name="Lucas S."/>
            <person name="Han J."/>
            <person name="Lapidus A."/>
            <person name="Bruce D."/>
            <person name="Goodwin L."/>
            <person name="Pitluck S."/>
            <person name="Peters L."/>
            <person name="Kyrpides N."/>
            <person name="Mavromatis K."/>
            <person name="Ivanova N."/>
            <person name="Mikhailova N."/>
            <person name="Held B."/>
            <person name="Detter J.C."/>
            <person name="Tapia R."/>
            <person name="Han C."/>
            <person name="Land M."/>
            <person name="Hauser L."/>
            <person name="Markowitz V."/>
            <person name="Cheng J.-F."/>
            <person name="Hugenholtz P."/>
            <person name="Woyke T."/>
            <person name="Wu D."/>
            <person name="Tindall B."/>
            <person name="Brambilla E."/>
            <person name="Klenk H.-P."/>
            <person name="Eisen J.A."/>
        </authorList>
    </citation>
    <scope>NUCLEOTIDE SEQUENCE [LARGE SCALE GENOMIC DNA]</scope>
    <source>
        <strain evidence="1">DSM 18603</strain>
    </source>
</reference>
<name>H1YGH1_9SPHI</name>
<keyword evidence="2" id="KW-1185">Reference proteome</keyword>
<organism evidence="1 2">
    <name type="scientific">Mucilaginibacter paludis DSM 18603</name>
    <dbReference type="NCBI Taxonomy" id="714943"/>
    <lineage>
        <taxon>Bacteria</taxon>
        <taxon>Pseudomonadati</taxon>
        <taxon>Bacteroidota</taxon>
        <taxon>Sphingobacteriia</taxon>
        <taxon>Sphingobacteriales</taxon>
        <taxon>Sphingobacteriaceae</taxon>
        <taxon>Mucilaginibacter</taxon>
    </lineage>
</organism>